<dbReference type="InterPro" id="IPR010140">
    <property type="entry name" value="Histidinol_P_phosphatase_HisJ"/>
</dbReference>
<keyword evidence="5 8" id="KW-0378">Hydrolase</keyword>
<keyword evidence="6 8" id="KW-0368">Histidine biosynthesis</keyword>
<dbReference type="OrthoDB" id="9775255at2"/>
<name>A0A084JMA0_9FIRM</name>
<dbReference type="SUPFAM" id="SSF89550">
    <property type="entry name" value="PHP domain-like"/>
    <property type="match status" value="1"/>
</dbReference>
<dbReference type="PANTHER" id="PTHR21039">
    <property type="entry name" value="HISTIDINOL PHOSPHATASE-RELATED"/>
    <property type="match status" value="1"/>
</dbReference>
<accession>A0A084JMA0</accession>
<dbReference type="InterPro" id="IPR004013">
    <property type="entry name" value="PHP_dom"/>
</dbReference>
<sequence>MLPDYHFHTNFSGDSDTPMRDHLEQAINLGMTSLCVTDHHDYDVDSIIDFTLQTDQYFEAMSALREEYKDRIDLRIGIELGLQTHLTEYYRELLSSYPFDFVIGSTHFINRKDPAYPVFFEGRKEQEAYLQYFQATLDNVKNIDNYDVAGHIDYIVRYGPNKARYYSYEAYRDILDDILRAIIERGKGIECNTAGFRKGIGQPNPCAAIIKRYKELGGEIITIGSDAHITEDLGADFQTAGELLKQCGFSYYTEFRGRKPEFKPL</sequence>
<keyword evidence="4 8" id="KW-0028">Amino-acid biosynthesis</keyword>
<comment type="similarity">
    <text evidence="2 8">Belongs to the PHP hydrolase family. HisK subfamily.</text>
</comment>
<dbReference type="AlphaFoldDB" id="A0A084JMA0"/>
<evidence type="ECO:0000256" key="1">
    <source>
        <dbReference type="ARBA" id="ARBA00004970"/>
    </source>
</evidence>
<proteinExistence type="inferred from homology"/>
<dbReference type="STRING" id="29354.IO98_11340"/>
<dbReference type="Pfam" id="PF02811">
    <property type="entry name" value="PHP"/>
    <property type="match status" value="1"/>
</dbReference>
<evidence type="ECO:0000256" key="2">
    <source>
        <dbReference type="ARBA" id="ARBA00009152"/>
    </source>
</evidence>
<dbReference type="Proteomes" id="UP000028525">
    <property type="component" value="Unassembled WGS sequence"/>
</dbReference>
<evidence type="ECO:0000313" key="10">
    <source>
        <dbReference type="EMBL" id="KEZ90084.1"/>
    </source>
</evidence>
<dbReference type="SMART" id="SM00481">
    <property type="entry name" value="POLIIIAc"/>
    <property type="match status" value="1"/>
</dbReference>
<evidence type="ECO:0000256" key="7">
    <source>
        <dbReference type="ARBA" id="ARBA00049158"/>
    </source>
</evidence>
<comment type="pathway">
    <text evidence="1 8">Amino-acid biosynthesis; L-histidine biosynthesis; L-histidine from 5-phospho-alpha-D-ribose 1-diphosphate: step 8/9.</text>
</comment>
<evidence type="ECO:0000256" key="3">
    <source>
        <dbReference type="ARBA" id="ARBA00013085"/>
    </source>
</evidence>
<evidence type="ECO:0000256" key="8">
    <source>
        <dbReference type="RuleBase" id="RU366003"/>
    </source>
</evidence>
<protein>
    <recommendedName>
        <fullName evidence="3 8">Histidinol-phosphatase</fullName>
        <shortName evidence="8">HolPase</shortName>
        <ecNumber evidence="3 8">3.1.3.15</ecNumber>
    </recommendedName>
</protein>
<evidence type="ECO:0000259" key="9">
    <source>
        <dbReference type="SMART" id="SM00481"/>
    </source>
</evidence>
<dbReference type="InterPro" id="IPR003141">
    <property type="entry name" value="Pol/His_phosphatase_N"/>
</dbReference>
<evidence type="ECO:0000256" key="5">
    <source>
        <dbReference type="ARBA" id="ARBA00022801"/>
    </source>
</evidence>
<gene>
    <name evidence="10" type="ORF">IO98_11340</name>
</gene>
<comment type="catalytic activity">
    <reaction evidence="7 8">
        <text>L-histidinol phosphate + H2O = L-histidinol + phosphate</text>
        <dbReference type="Rhea" id="RHEA:14465"/>
        <dbReference type="ChEBI" id="CHEBI:15377"/>
        <dbReference type="ChEBI" id="CHEBI:43474"/>
        <dbReference type="ChEBI" id="CHEBI:57699"/>
        <dbReference type="ChEBI" id="CHEBI:57980"/>
        <dbReference type="EC" id="3.1.3.15"/>
    </reaction>
</comment>
<keyword evidence="11" id="KW-1185">Reference proteome</keyword>
<feature type="domain" description="Polymerase/histidinol phosphatase N-terminal" evidence="9">
    <location>
        <begin position="3"/>
        <end position="84"/>
    </location>
</feature>
<dbReference type="Gene3D" id="3.20.20.140">
    <property type="entry name" value="Metal-dependent hydrolases"/>
    <property type="match status" value="1"/>
</dbReference>
<dbReference type="EC" id="3.1.3.15" evidence="3 8"/>
<dbReference type="RefSeq" id="WP_038281016.1">
    <property type="nucleotide sequence ID" value="NZ_JPME01000013.1"/>
</dbReference>
<dbReference type="EMBL" id="JPME01000013">
    <property type="protein sequence ID" value="KEZ90084.1"/>
    <property type="molecule type" value="Genomic_DNA"/>
</dbReference>
<dbReference type="GO" id="GO:0000105">
    <property type="term" value="P:L-histidine biosynthetic process"/>
    <property type="evidence" value="ECO:0007669"/>
    <property type="project" value="UniProtKB-UniRule"/>
</dbReference>
<evidence type="ECO:0000313" key="11">
    <source>
        <dbReference type="Proteomes" id="UP000028525"/>
    </source>
</evidence>
<dbReference type="PANTHER" id="PTHR21039:SF0">
    <property type="entry name" value="HISTIDINOL-PHOSPHATASE"/>
    <property type="match status" value="1"/>
</dbReference>
<reference evidence="10 11" key="1">
    <citation type="submission" date="2014-07" db="EMBL/GenBank/DDBJ databases">
        <title>Draft genome of Clostridium celerecrescens 152B isolated from sediments associated with methane hydrate from Krishna Godavari basin.</title>
        <authorList>
            <person name="Honkalas V.S."/>
            <person name="Dabir A.P."/>
            <person name="Arora P."/>
            <person name="Dhakephalkar P.K."/>
        </authorList>
    </citation>
    <scope>NUCLEOTIDE SEQUENCE [LARGE SCALE GENOMIC DNA]</scope>
    <source>
        <strain evidence="10 11">152B</strain>
    </source>
</reference>
<dbReference type="UniPathway" id="UPA00031">
    <property type="reaction ID" value="UER00013"/>
</dbReference>
<dbReference type="GO" id="GO:0004401">
    <property type="term" value="F:histidinol-phosphatase activity"/>
    <property type="evidence" value="ECO:0007669"/>
    <property type="project" value="UniProtKB-UniRule"/>
</dbReference>
<organism evidence="10 11">
    <name type="scientific">Lacrimispora celerecrescens</name>
    <dbReference type="NCBI Taxonomy" id="29354"/>
    <lineage>
        <taxon>Bacteria</taxon>
        <taxon>Bacillati</taxon>
        <taxon>Bacillota</taxon>
        <taxon>Clostridia</taxon>
        <taxon>Lachnospirales</taxon>
        <taxon>Lachnospiraceae</taxon>
        <taxon>Lacrimispora</taxon>
    </lineage>
</organism>
<dbReference type="InterPro" id="IPR016195">
    <property type="entry name" value="Pol/histidinol_Pase-like"/>
</dbReference>
<evidence type="ECO:0000256" key="4">
    <source>
        <dbReference type="ARBA" id="ARBA00022605"/>
    </source>
</evidence>
<dbReference type="NCBIfam" id="TIGR01856">
    <property type="entry name" value="hisJ_fam"/>
    <property type="match status" value="1"/>
</dbReference>
<dbReference type="GO" id="GO:0005737">
    <property type="term" value="C:cytoplasm"/>
    <property type="evidence" value="ECO:0007669"/>
    <property type="project" value="TreeGrafter"/>
</dbReference>
<comment type="caution">
    <text evidence="10">The sequence shown here is derived from an EMBL/GenBank/DDBJ whole genome shotgun (WGS) entry which is preliminary data.</text>
</comment>
<evidence type="ECO:0000256" key="6">
    <source>
        <dbReference type="ARBA" id="ARBA00023102"/>
    </source>
</evidence>